<name>A0ABR1JAT6_9AGAR</name>
<evidence type="ECO:0000256" key="4">
    <source>
        <dbReference type="ARBA" id="ARBA00023002"/>
    </source>
</evidence>
<keyword evidence="4" id="KW-0560">Oxidoreductase</keyword>
<keyword evidence="3" id="KW-0479">Metal-binding</keyword>
<dbReference type="Gene3D" id="1.10.630.10">
    <property type="entry name" value="Cytochrome P450"/>
    <property type="match status" value="1"/>
</dbReference>
<dbReference type="SUPFAM" id="SSF48264">
    <property type="entry name" value="Cytochrome P450"/>
    <property type="match status" value="1"/>
</dbReference>
<dbReference type="InterPro" id="IPR002403">
    <property type="entry name" value="Cyt_P450_E_grp-IV"/>
</dbReference>
<evidence type="ECO:0000313" key="6">
    <source>
        <dbReference type="EMBL" id="KAK7451680.1"/>
    </source>
</evidence>
<sequence length="159" mass="17592">MQSLIFASVHQTAIVIIWVVFKLAQHPEYLDKLRAEIIYESSNHGDTLTLSSLKNAELLDSFIREVFRTKGDTLSTVRFTTVKTTLAGYNIPQGSFVIPLASLSNFNTDQHGDDAEIFIGDRWVGQGKPAAMVSPSYYPFGLGRWACPGRQLAIAGELN</sequence>
<protein>
    <recommendedName>
        <fullName evidence="8">Cytochrome P450</fullName>
    </recommendedName>
</protein>
<keyword evidence="5" id="KW-0408">Iron</keyword>
<organism evidence="6 7">
    <name type="scientific">Marasmiellus scandens</name>
    <dbReference type="NCBI Taxonomy" id="2682957"/>
    <lineage>
        <taxon>Eukaryota</taxon>
        <taxon>Fungi</taxon>
        <taxon>Dikarya</taxon>
        <taxon>Basidiomycota</taxon>
        <taxon>Agaricomycotina</taxon>
        <taxon>Agaricomycetes</taxon>
        <taxon>Agaricomycetidae</taxon>
        <taxon>Agaricales</taxon>
        <taxon>Marasmiineae</taxon>
        <taxon>Omphalotaceae</taxon>
        <taxon>Marasmiellus</taxon>
    </lineage>
</organism>
<evidence type="ECO:0000256" key="1">
    <source>
        <dbReference type="ARBA" id="ARBA00001971"/>
    </source>
</evidence>
<evidence type="ECO:0008006" key="8">
    <source>
        <dbReference type="Google" id="ProtNLM"/>
    </source>
</evidence>
<evidence type="ECO:0000256" key="2">
    <source>
        <dbReference type="ARBA" id="ARBA00010617"/>
    </source>
</evidence>
<evidence type="ECO:0000313" key="7">
    <source>
        <dbReference type="Proteomes" id="UP001498398"/>
    </source>
</evidence>
<dbReference type="PANTHER" id="PTHR46206">
    <property type="entry name" value="CYTOCHROME P450"/>
    <property type="match status" value="1"/>
</dbReference>
<dbReference type="InterPro" id="IPR001128">
    <property type="entry name" value="Cyt_P450"/>
</dbReference>
<dbReference type="PANTHER" id="PTHR46206:SF4">
    <property type="entry name" value="P450, PUTATIVE (EUROFUNG)-RELATED"/>
    <property type="match status" value="1"/>
</dbReference>
<evidence type="ECO:0000256" key="5">
    <source>
        <dbReference type="ARBA" id="ARBA00023004"/>
    </source>
</evidence>
<dbReference type="PRINTS" id="PR00465">
    <property type="entry name" value="EP450IV"/>
</dbReference>
<accession>A0ABR1JAT6</accession>
<keyword evidence="7" id="KW-1185">Reference proteome</keyword>
<gene>
    <name evidence="6" type="ORF">VKT23_012357</name>
</gene>
<dbReference type="Pfam" id="PF00067">
    <property type="entry name" value="p450"/>
    <property type="match status" value="1"/>
</dbReference>
<evidence type="ECO:0000256" key="3">
    <source>
        <dbReference type="ARBA" id="ARBA00022723"/>
    </source>
</evidence>
<dbReference type="Proteomes" id="UP001498398">
    <property type="component" value="Unassembled WGS sequence"/>
</dbReference>
<proteinExistence type="inferred from homology"/>
<comment type="similarity">
    <text evidence="2">Belongs to the cytochrome P450 family.</text>
</comment>
<reference evidence="6 7" key="1">
    <citation type="submission" date="2024-01" db="EMBL/GenBank/DDBJ databases">
        <title>A draft genome for the cacao thread blight pathogen Marasmiellus scandens.</title>
        <authorList>
            <person name="Baruah I.K."/>
            <person name="Leung J."/>
            <person name="Bukari Y."/>
            <person name="Amoako-Attah I."/>
            <person name="Meinhardt L.W."/>
            <person name="Bailey B.A."/>
            <person name="Cohen S.P."/>
        </authorList>
    </citation>
    <scope>NUCLEOTIDE SEQUENCE [LARGE SCALE GENOMIC DNA]</scope>
    <source>
        <strain evidence="6 7">GH-19</strain>
    </source>
</reference>
<comment type="caution">
    <text evidence="6">The sequence shown here is derived from an EMBL/GenBank/DDBJ whole genome shotgun (WGS) entry which is preliminary data.</text>
</comment>
<comment type="cofactor">
    <cofactor evidence="1">
        <name>heme</name>
        <dbReference type="ChEBI" id="CHEBI:30413"/>
    </cofactor>
</comment>
<dbReference type="InterPro" id="IPR036396">
    <property type="entry name" value="Cyt_P450_sf"/>
</dbReference>
<dbReference type="EMBL" id="JBANRG010000030">
    <property type="protein sequence ID" value="KAK7451680.1"/>
    <property type="molecule type" value="Genomic_DNA"/>
</dbReference>